<evidence type="ECO:0000313" key="3">
    <source>
        <dbReference type="EMBL" id="VFJ51723.1"/>
    </source>
</evidence>
<sequence>MEFTSKNIRCNSGKFYCLPLRFEQNRLQQELSQFREADWEPDVTSADGDATIIMVSVGGTSNYDLALSGQVAPTASLGRCPYFQQVLASFQTPVSRCRLTRLRGATKTPVQTNRNYHWYRRASIYIPILTNQSTELFCCDKSIRMTAGDAWTLDHTLPHWMINKSSQDCVHLVVEIKGFPASEETSSQNIPYMPDHRAEIDLEPYFFEVLMPQEIDVLSTDLLSEIGDRVISHDDFAAIERIIAGFREQWKTAFTRFGHHSTGELTYQDLILHFNEEIVPGTKKWLSPTGKGKYAIDVIRSMLLMTPPPPKRISRHLVAKRKIKAKIGSGENAYHQDGMDGHESRLPFQGPVFNRPIFIVSAPRAGSTLLFNTLSHFPALWTIGEESHELIEGIEGLHPSTHDFHSNRLTEADATPPVSVALRERFVRELQDREGRAYLGIPIDQQLGEIRFLEKTPKNALRIPFLKAVFPDALFIHLYRDPEENISSIMEGWRSRRFVAYRDLPGWPFREWSFLLVPGWSSLRDCSLAEIAAYQWKAANTCISEDLQALPESDRCFIRYSDLIGKPKETIEKISEFAGLDWDPRIEQVVSKSLPVSQMTLSAPSPDKWRKNEEEIMAALAGLRDIYTKLPG</sequence>
<dbReference type="InterPro" id="IPR027443">
    <property type="entry name" value="IPNS-like_sf"/>
</dbReference>
<dbReference type="InterPro" id="IPR026634">
    <property type="entry name" value="TPST-like"/>
</dbReference>
<dbReference type="SUPFAM" id="SSF52540">
    <property type="entry name" value="P-loop containing nucleoside triphosphate hydrolases"/>
    <property type="match status" value="1"/>
</dbReference>
<dbReference type="PANTHER" id="PTHR12788:SF10">
    <property type="entry name" value="PROTEIN-TYROSINE SULFOTRANSFERASE"/>
    <property type="match status" value="1"/>
</dbReference>
<keyword evidence="1" id="KW-0808">Transferase</keyword>
<dbReference type="PANTHER" id="PTHR12788">
    <property type="entry name" value="PROTEIN-TYROSINE SULFOTRANSFERASE 2"/>
    <property type="match status" value="1"/>
</dbReference>
<protein>
    <submittedName>
        <fullName evidence="3">Aspartyl/Asparaginyl beta-hydroxylase</fullName>
    </submittedName>
</protein>
<dbReference type="EMBL" id="CAADFD010000010">
    <property type="protein sequence ID" value="VFJ51723.1"/>
    <property type="molecule type" value="Genomic_DNA"/>
</dbReference>
<dbReference type="Gene3D" id="3.40.50.300">
    <property type="entry name" value="P-loop containing nucleotide triphosphate hydrolases"/>
    <property type="match status" value="1"/>
</dbReference>
<dbReference type="GO" id="GO:0008476">
    <property type="term" value="F:protein-tyrosine sulfotransferase activity"/>
    <property type="evidence" value="ECO:0007669"/>
    <property type="project" value="InterPro"/>
</dbReference>
<dbReference type="SUPFAM" id="SSF51197">
    <property type="entry name" value="Clavaminate synthase-like"/>
    <property type="match status" value="1"/>
</dbReference>
<proteinExistence type="predicted"/>
<accession>A0A450SFQ3</accession>
<dbReference type="InterPro" id="IPR007803">
    <property type="entry name" value="Asp/Arg/Pro-Hydrxlase"/>
</dbReference>
<dbReference type="Gene3D" id="2.60.120.330">
    <property type="entry name" value="B-lactam Antibiotic, Isopenicillin N Synthase, Chain"/>
    <property type="match status" value="1"/>
</dbReference>
<name>A0A450SFQ3_9GAMM</name>
<organism evidence="3">
    <name type="scientific">Candidatus Kentrum sp. FW</name>
    <dbReference type="NCBI Taxonomy" id="2126338"/>
    <lineage>
        <taxon>Bacteria</taxon>
        <taxon>Pseudomonadati</taxon>
        <taxon>Pseudomonadota</taxon>
        <taxon>Gammaproteobacteria</taxon>
        <taxon>Candidatus Kentrum</taxon>
    </lineage>
</organism>
<feature type="domain" description="Aspartyl/asparaginy/proline hydroxylase" evidence="2">
    <location>
        <begin position="63"/>
        <end position="176"/>
    </location>
</feature>
<dbReference type="Pfam" id="PF05118">
    <property type="entry name" value="Asp_Arg_Hydrox"/>
    <property type="match status" value="1"/>
</dbReference>
<dbReference type="InterPro" id="IPR027417">
    <property type="entry name" value="P-loop_NTPase"/>
</dbReference>
<dbReference type="Pfam" id="PF13469">
    <property type="entry name" value="Sulfotransfer_3"/>
    <property type="match status" value="1"/>
</dbReference>
<evidence type="ECO:0000256" key="1">
    <source>
        <dbReference type="ARBA" id="ARBA00022679"/>
    </source>
</evidence>
<reference evidence="3" key="1">
    <citation type="submission" date="2019-02" db="EMBL/GenBank/DDBJ databases">
        <authorList>
            <person name="Gruber-Vodicka R. H."/>
            <person name="Seah K. B. B."/>
        </authorList>
    </citation>
    <scope>NUCLEOTIDE SEQUENCE</scope>
    <source>
        <strain evidence="3">BECK_BZ106</strain>
    </source>
</reference>
<gene>
    <name evidence="3" type="ORF">BECKFW1821B_GA0114236_101010</name>
</gene>
<evidence type="ECO:0000259" key="2">
    <source>
        <dbReference type="Pfam" id="PF05118"/>
    </source>
</evidence>
<dbReference type="AlphaFoldDB" id="A0A450SFQ3"/>